<feature type="transmembrane region" description="Helical" evidence="1">
    <location>
        <begin position="24"/>
        <end position="42"/>
    </location>
</feature>
<dbReference type="RefSeq" id="XP_004350310.1">
    <property type="nucleotide sequence ID" value="XM_004350260.1"/>
</dbReference>
<reference evidence="3" key="1">
    <citation type="journal article" date="2011" name="Genome Res.">
        <title>Phylogeny-wide analysis of social amoeba genomes highlights ancient origins for complex intercellular communication.</title>
        <authorList>
            <person name="Heidel A.J."/>
            <person name="Lawal H.M."/>
            <person name="Felder M."/>
            <person name="Schilde C."/>
            <person name="Helps N.R."/>
            <person name="Tunggal B."/>
            <person name="Rivero F."/>
            <person name="John U."/>
            <person name="Schleicher M."/>
            <person name="Eichinger L."/>
            <person name="Platzer M."/>
            <person name="Noegel A.A."/>
            <person name="Schaap P."/>
            <person name="Gloeckner G."/>
        </authorList>
    </citation>
    <scope>NUCLEOTIDE SEQUENCE [LARGE SCALE GENOMIC DNA]</scope>
    <source>
        <strain evidence="3">SH3</strain>
    </source>
</reference>
<sequence>MDCFLIPLGLSSEKGVLTELEPTIFVLFVIPYLFSQSILANYQVVIAKFGLVQCWPVFLASASAVDVLLHAFIVTTYSL</sequence>
<gene>
    <name evidence="2" type="ORF">DFA_11367</name>
</gene>
<dbReference type="AlphaFoldDB" id="F4QCH1"/>
<dbReference type="Proteomes" id="UP000007797">
    <property type="component" value="Unassembled WGS sequence"/>
</dbReference>
<evidence type="ECO:0000313" key="3">
    <source>
        <dbReference type="Proteomes" id="UP000007797"/>
    </source>
</evidence>
<evidence type="ECO:0000313" key="2">
    <source>
        <dbReference type="EMBL" id="EGG13606.1"/>
    </source>
</evidence>
<feature type="transmembrane region" description="Helical" evidence="1">
    <location>
        <begin position="54"/>
        <end position="73"/>
    </location>
</feature>
<protein>
    <recommendedName>
        <fullName evidence="4">Transmembrane protein</fullName>
    </recommendedName>
</protein>
<evidence type="ECO:0008006" key="4">
    <source>
        <dbReference type="Google" id="ProtNLM"/>
    </source>
</evidence>
<name>F4QCH1_CACFS</name>
<dbReference type="KEGG" id="dfa:DFA_11367"/>
<keyword evidence="3" id="KW-1185">Reference proteome</keyword>
<dbReference type="EMBL" id="GL883029">
    <property type="protein sequence ID" value="EGG13606.1"/>
    <property type="molecule type" value="Genomic_DNA"/>
</dbReference>
<keyword evidence="1" id="KW-1133">Transmembrane helix</keyword>
<dbReference type="GeneID" id="14865608"/>
<proteinExistence type="predicted"/>
<accession>F4QCH1</accession>
<keyword evidence="1" id="KW-0812">Transmembrane</keyword>
<keyword evidence="1" id="KW-0472">Membrane</keyword>
<evidence type="ECO:0000256" key="1">
    <source>
        <dbReference type="SAM" id="Phobius"/>
    </source>
</evidence>
<organism evidence="2 3">
    <name type="scientific">Cavenderia fasciculata</name>
    <name type="common">Slime mold</name>
    <name type="synonym">Dictyostelium fasciculatum</name>
    <dbReference type="NCBI Taxonomy" id="261658"/>
    <lineage>
        <taxon>Eukaryota</taxon>
        <taxon>Amoebozoa</taxon>
        <taxon>Evosea</taxon>
        <taxon>Eumycetozoa</taxon>
        <taxon>Dictyostelia</taxon>
        <taxon>Acytosteliales</taxon>
        <taxon>Cavenderiaceae</taxon>
        <taxon>Cavenderia</taxon>
    </lineage>
</organism>